<reference evidence="4" key="1">
    <citation type="submission" date="2025-08" db="UniProtKB">
        <authorList>
            <consortium name="RefSeq"/>
        </authorList>
    </citation>
    <scope>IDENTIFICATION</scope>
</reference>
<dbReference type="OrthoDB" id="432381at2759"/>
<dbReference type="GeneID" id="105895195"/>
<gene>
    <name evidence="4" type="primary">si:ch211-201h21.5</name>
</gene>
<organism evidence="3 4">
    <name type="scientific">Clupea harengus</name>
    <name type="common">Atlantic herring</name>
    <dbReference type="NCBI Taxonomy" id="7950"/>
    <lineage>
        <taxon>Eukaryota</taxon>
        <taxon>Metazoa</taxon>
        <taxon>Chordata</taxon>
        <taxon>Craniata</taxon>
        <taxon>Vertebrata</taxon>
        <taxon>Euteleostomi</taxon>
        <taxon>Actinopterygii</taxon>
        <taxon>Neopterygii</taxon>
        <taxon>Teleostei</taxon>
        <taxon>Clupei</taxon>
        <taxon>Clupeiformes</taxon>
        <taxon>Clupeoidei</taxon>
        <taxon>Clupeidae</taxon>
        <taxon>Clupea</taxon>
    </lineage>
</organism>
<dbReference type="Gene3D" id="3.90.245.10">
    <property type="entry name" value="Ribonucleoside hydrolase-like"/>
    <property type="match status" value="1"/>
</dbReference>
<dbReference type="AlphaFoldDB" id="A0A6P3VQ54"/>
<dbReference type="InterPro" id="IPR036452">
    <property type="entry name" value="Ribo_hydro-like"/>
</dbReference>
<dbReference type="PANTHER" id="PTHR46190">
    <property type="entry name" value="SI:CH211-201H21.5-RELATED"/>
    <property type="match status" value="1"/>
</dbReference>
<proteinExistence type="inferred from homology"/>
<evidence type="ECO:0000256" key="1">
    <source>
        <dbReference type="ARBA" id="ARBA00009176"/>
    </source>
</evidence>
<dbReference type="InterPro" id="IPR001910">
    <property type="entry name" value="Inosine/uridine_hydrolase_dom"/>
</dbReference>
<dbReference type="GO" id="GO:0016799">
    <property type="term" value="F:hydrolase activity, hydrolyzing N-glycosyl compounds"/>
    <property type="evidence" value="ECO:0007669"/>
    <property type="project" value="InterPro"/>
</dbReference>
<dbReference type="Proteomes" id="UP000515152">
    <property type="component" value="Chromosome 10"/>
</dbReference>
<dbReference type="Pfam" id="PF01156">
    <property type="entry name" value="IU_nuc_hydro"/>
    <property type="match status" value="1"/>
</dbReference>
<dbReference type="PANTHER" id="PTHR46190:SF1">
    <property type="entry name" value="SI:CH211-201H21.5"/>
    <property type="match status" value="1"/>
</dbReference>
<sequence>MAQKLLLIDTDCGIDDAQAVMVALAQPNVKVLGITCCFGNTSVDHVCQNVVRVLSVCGRNEIPVFKGLAGPLVGAFNTLKDHFGTDGLGDVLNAEHPVGWKDRIQKEHAVTAMIRLVSENPGQVSLVALGPLTNLALAIRLDPTFPQKLKDLFIMGGNMEGKGNVSVCGEFNFVMDPESAFVVLEEYMCPTHIATWEFTCRNKLSWDFFEKLINQDHAAAYFMKTITSKCWAFSREFGVNKRDALFGQGFVPYDAYAIAACIDPSVVTESVECAVRVELQGALGRGMMALDFTNMLKKSHCVSVMKAFDLTKFSQLLMASLRQPNVDH</sequence>
<name>A0A6P3VQ54_CLUHA</name>
<dbReference type="InterPro" id="IPR052775">
    <property type="entry name" value="IUN_hydrolase"/>
</dbReference>
<comment type="similarity">
    <text evidence="1">Belongs to the IUNH family.</text>
</comment>
<dbReference type="KEGG" id="char:105895195"/>
<accession>A0A6P3VQ54</accession>
<evidence type="ECO:0000313" key="4">
    <source>
        <dbReference type="RefSeq" id="XP_012677252.1"/>
    </source>
</evidence>
<dbReference type="RefSeq" id="XP_012677252.1">
    <property type="nucleotide sequence ID" value="XM_012821798.3"/>
</dbReference>
<keyword evidence="3" id="KW-1185">Reference proteome</keyword>
<evidence type="ECO:0000313" key="3">
    <source>
        <dbReference type="Proteomes" id="UP000515152"/>
    </source>
</evidence>
<dbReference type="SUPFAM" id="SSF53590">
    <property type="entry name" value="Nucleoside hydrolase"/>
    <property type="match status" value="1"/>
</dbReference>
<evidence type="ECO:0000259" key="2">
    <source>
        <dbReference type="Pfam" id="PF01156"/>
    </source>
</evidence>
<feature type="domain" description="Inosine/uridine-preferring nucleoside hydrolase" evidence="2">
    <location>
        <begin position="6"/>
        <end position="314"/>
    </location>
</feature>
<protein>
    <submittedName>
        <fullName evidence="4">Inosine-uridine preferring nucleoside hydrolase</fullName>
    </submittedName>
</protein>
<dbReference type="CDD" id="cd02649">
    <property type="entry name" value="nuc_hydro_CeIAG"/>
    <property type="match status" value="1"/>
</dbReference>
<keyword evidence="4" id="KW-0378">Hydrolase</keyword>